<proteinExistence type="predicted"/>
<evidence type="ECO:0000313" key="1">
    <source>
        <dbReference type="EMBL" id="KDO22823.1"/>
    </source>
</evidence>
<dbReference type="Proteomes" id="UP000030745">
    <property type="component" value="Unassembled WGS sequence"/>
</dbReference>
<organism evidence="1 2">
    <name type="scientific">Saprolegnia parasitica (strain CBS 223.65)</name>
    <dbReference type="NCBI Taxonomy" id="695850"/>
    <lineage>
        <taxon>Eukaryota</taxon>
        <taxon>Sar</taxon>
        <taxon>Stramenopiles</taxon>
        <taxon>Oomycota</taxon>
        <taxon>Saprolegniomycetes</taxon>
        <taxon>Saprolegniales</taxon>
        <taxon>Saprolegniaceae</taxon>
        <taxon>Saprolegnia</taxon>
    </lineage>
</organism>
<dbReference type="AlphaFoldDB" id="A0A067BX33"/>
<keyword evidence="2" id="KW-1185">Reference proteome</keyword>
<dbReference type="VEuPathDB" id="FungiDB:SPRG_11582"/>
<dbReference type="RefSeq" id="XP_012206494.1">
    <property type="nucleotide sequence ID" value="XM_012351104.1"/>
</dbReference>
<reference evidence="1 2" key="1">
    <citation type="journal article" date="2013" name="PLoS Genet.">
        <title>Distinctive expansion of potential virulence genes in the genome of the oomycete fish pathogen Saprolegnia parasitica.</title>
        <authorList>
            <person name="Jiang R.H."/>
            <person name="de Bruijn I."/>
            <person name="Haas B.J."/>
            <person name="Belmonte R."/>
            <person name="Lobach L."/>
            <person name="Christie J."/>
            <person name="van den Ackerveken G."/>
            <person name="Bottin A."/>
            <person name="Bulone V."/>
            <person name="Diaz-Moreno S.M."/>
            <person name="Dumas B."/>
            <person name="Fan L."/>
            <person name="Gaulin E."/>
            <person name="Govers F."/>
            <person name="Grenville-Briggs L.J."/>
            <person name="Horner N.R."/>
            <person name="Levin J.Z."/>
            <person name="Mammella M."/>
            <person name="Meijer H.J."/>
            <person name="Morris P."/>
            <person name="Nusbaum C."/>
            <person name="Oome S."/>
            <person name="Phillips A.J."/>
            <person name="van Rooyen D."/>
            <person name="Rzeszutek E."/>
            <person name="Saraiva M."/>
            <person name="Secombes C.J."/>
            <person name="Seidl M.F."/>
            <person name="Snel B."/>
            <person name="Stassen J.H."/>
            <person name="Sykes S."/>
            <person name="Tripathy S."/>
            <person name="van den Berg H."/>
            <person name="Vega-Arreguin J.C."/>
            <person name="Wawra S."/>
            <person name="Young S.K."/>
            <person name="Zeng Q."/>
            <person name="Dieguez-Uribeondo J."/>
            <person name="Russ C."/>
            <person name="Tyler B.M."/>
            <person name="van West P."/>
        </authorList>
    </citation>
    <scope>NUCLEOTIDE SEQUENCE [LARGE SCALE GENOMIC DNA]</scope>
    <source>
        <strain evidence="1 2">CBS 223.65</strain>
    </source>
</reference>
<name>A0A067BX33_SAPPC</name>
<gene>
    <name evidence="1" type="ORF">SPRG_11582</name>
</gene>
<accession>A0A067BX33</accession>
<evidence type="ECO:0000313" key="2">
    <source>
        <dbReference type="Proteomes" id="UP000030745"/>
    </source>
</evidence>
<dbReference type="GeneID" id="24133608"/>
<dbReference type="KEGG" id="spar:SPRG_11582"/>
<protein>
    <submittedName>
        <fullName evidence="1">Uncharacterized protein</fullName>
    </submittedName>
</protein>
<sequence length="100" mass="10452">MPGPVLSVPAPSKRTALEVQLPCAPSSSPPTTAPPIVAWVPPQGPYAPPESFLANMRAFGWLPVHLSTPLSAGAHVPPAHSFLQTEAGRPISKSTHPHAR</sequence>
<dbReference type="EMBL" id="KK583262">
    <property type="protein sequence ID" value="KDO22823.1"/>
    <property type="molecule type" value="Genomic_DNA"/>
</dbReference>